<proteinExistence type="predicted"/>
<dbReference type="Gene3D" id="3.10.100.10">
    <property type="entry name" value="Mannose-Binding Protein A, subunit A"/>
    <property type="match status" value="1"/>
</dbReference>
<dbReference type="CDD" id="cd03593">
    <property type="entry name" value="CLECT_NK_receptors_like"/>
    <property type="match status" value="1"/>
</dbReference>
<keyword evidence="3" id="KW-0472">Membrane</keyword>
<evidence type="ECO:0000256" key="3">
    <source>
        <dbReference type="SAM" id="Phobius"/>
    </source>
</evidence>
<feature type="transmembrane region" description="Helical" evidence="3">
    <location>
        <begin position="50"/>
        <end position="67"/>
    </location>
</feature>
<evidence type="ECO:0000313" key="5">
    <source>
        <dbReference type="Ensembl" id="ENSCHIP00000028447.1"/>
    </source>
</evidence>
<keyword evidence="2" id="KW-0430">Lectin</keyword>
<dbReference type="InterPro" id="IPR050828">
    <property type="entry name" value="C-type_lectin/matrix_domain"/>
</dbReference>
<dbReference type="AlphaFoldDB" id="A0A452FVY4"/>
<feature type="domain" description="C-type lectin" evidence="4">
    <location>
        <begin position="120"/>
        <end position="223"/>
    </location>
</feature>
<keyword evidence="3" id="KW-0812">Transmembrane</keyword>
<feature type="transmembrane region" description="Helical" evidence="3">
    <location>
        <begin position="79"/>
        <end position="103"/>
    </location>
</feature>
<dbReference type="Proteomes" id="UP000291000">
    <property type="component" value="Chromosome 5"/>
</dbReference>
<dbReference type="GO" id="GO:0005886">
    <property type="term" value="C:plasma membrane"/>
    <property type="evidence" value="ECO:0007669"/>
    <property type="project" value="UniProtKB-SubCell"/>
</dbReference>
<dbReference type="GeneTree" id="ENSGT00940000163321"/>
<dbReference type="PANTHER" id="PTHR45710:SF15">
    <property type="entry name" value="C-TYPE LECTIN DOMAIN FAMILY 2 MEMBER B"/>
    <property type="match status" value="1"/>
</dbReference>
<evidence type="ECO:0000256" key="2">
    <source>
        <dbReference type="ARBA" id="ARBA00022734"/>
    </source>
</evidence>
<reference evidence="5 6" key="1">
    <citation type="submission" date="2016-04" db="EMBL/GenBank/DDBJ databases">
        <title>Polished mammalian reference genomes with single-molecule sequencing and chromosome conformation capture applied to the Capra hircus genome.</title>
        <authorList>
            <person name="Bickhart D.M."/>
            <person name="Koren S."/>
            <person name="Rosen B."/>
            <person name="Hastie A."/>
            <person name="Liachko I."/>
            <person name="Sullivan S.T."/>
            <person name="Burton J."/>
            <person name="Sayre B.L."/>
            <person name="Huson H.J."/>
            <person name="Lee J."/>
            <person name="Lam E."/>
            <person name="Kelley C.M."/>
            <person name="Hutchison J.L."/>
            <person name="Zhou Y."/>
            <person name="Sun J."/>
            <person name="Crisa A."/>
            <person name="Schwartz J.C."/>
            <person name="Hammond J.A."/>
            <person name="Schroeder S.G."/>
            <person name="Liu G.E."/>
            <person name="Dunham M."/>
            <person name="Shendure J."/>
            <person name="Sonstegard T.S."/>
            <person name="Phillippy A.M."/>
            <person name="Van Tassell C.P."/>
            <person name="Smith T.P."/>
        </authorList>
    </citation>
    <scope>NUCLEOTIDE SEQUENCE [LARGE SCALE GENOMIC DNA]</scope>
</reference>
<keyword evidence="6" id="KW-1185">Reference proteome</keyword>
<dbReference type="PROSITE" id="PS50041">
    <property type="entry name" value="C_TYPE_LECTIN_2"/>
    <property type="match status" value="1"/>
</dbReference>
<reference evidence="5" key="2">
    <citation type="submission" date="2025-08" db="UniProtKB">
        <authorList>
            <consortium name="Ensembl"/>
        </authorList>
    </citation>
    <scope>IDENTIFICATION</scope>
</reference>
<keyword evidence="3" id="KW-1133">Transmembrane helix</keyword>
<protein>
    <recommendedName>
        <fullName evidence="4">C-type lectin domain-containing protein</fullName>
    </recommendedName>
</protein>
<dbReference type="PANTHER" id="PTHR45710">
    <property type="entry name" value="C-TYPE LECTIN DOMAIN-CONTAINING PROTEIN 180"/>
    <property type="match status" value="1"/>
</dbReference>
<evidence type="ECO:0000313" key="6">
    <source>
        <dbReference type="Proteomes" id="UP000291000"/>
    </source>
</evidence>
<evidence type="ECO:0000259" key="4">
    <source>
        <dbReference type="PROSITE" id="PS50041"/>
    </source>
</evidence>
<name>A0A452FVY4_CAPHI</name>
<dbReference type="InterPro" id="IPR016187">
    <property type="entry name" value="CTDL_fold"/>
</dbReference>
<dbReference type="STRING" id="9925.ENSCHIP00000028447"/>
<dbReference type="SUPFAM" id="SSF56436">
    <property type="entry name" value="C-type lectin-like"/>
    <property type="match status" value="1"/>
</dbReference>
<dbReference type="InterPro" id="IPR001304">
    <property type="entry name" value="C-type_lectin-like"/>
</dbReference>
<sequence length="227" mass="27588">LNVLLRNFSQKEKSCFFFFPYDKQRKYILCHLLVKYCHRKFVRYGFERKLGLSFTHFLIQVVFRFVSDVNNKQYKHCKWRLIFALAISVVINVLTNIVIYFSVKEDRVAQYFCPDNWIGFQDKCYYFSEEEEDWNSSRYNCLSQNASLVMIATTKEKRFLKRFKRTSDHWIWQDMTENLTGQWVDENIHNKGINMTENEICFYLNEDGVATARCYTERKWICRKKVH</sequence>
<reference evidence="5" key="3">
    <citation type="submission" date="2025-09" db="UniProtKB">
        <authorList>
            <consortium name="Ensembl"/>
        </authorList>
    </citation>
    <scope>IDENTIFICATION</scope>
</reference>
<dbReference type="InterPro" id="IPR016186">
    <property type="entry name" value="C-type_lectin-like/link_sf"/>
</dbReference>
<dbReference type="Ensembl" id="ENSCHIT00000036317.1">
    <property type="protein sequence ID" value="ENSCHIP00000028447.1"/>
    <property type="gene ID" value="ENSCHIG00000023972.1"/>
</dbReference>
<evidence type="ECO:0000256" key="1">
    <source>
        <dbReference type="ARBA" id="ARBA00004401"/>
    </source>
</evidence>
<dbReference type="OMA" id="THFLIQV"/>
<organism evidence="5 6">
    <name type="scientific">Capra hircus</name>
    <name type="common">Goat</name>
    <dbReference type="NCBI Taxonomy" id="9925"/>
    <lineage>
        <taxon>Eukaryota</taxon>
        <taxon>Metazoa</taxon>
        <taxon>Chordata</taxon>
        <taxon>Craniata</taxon>
        <taxon>Vertebrata</taxon>
        <taxon>Euteleostomi</taxon>
        <taxon>Mammalia</taxon>
        <taxon>Eutheria</taxon>
        <taxon>Laurasiatheria</taxon>
        <taxon>Artiodactyla</taxon>
        <taxon>Ruminantia</taxon>
        <taxon>Pecora</taxon>
        <taxon>Bovidae</taxon>
        <taxon>Caprinae</taxon>
        <taxon>Capra</taxon>
    </lineage>
</organism>
<dbReference type="GO" id="GO:0030246">
    <property type="term" value="F:carbohydrate binding"/>
    <property type="evidence" value="ECO:0007669"/>
    <property type="project" value="UniProtKB-KW"/>
</dbReference>
<dbReference type="EMBL" id="LWLT01000005">
    <property type="status" value="NOT_ANNOTATED_CDS"/>
    <property type="molecule type" value="Genomic_DNA"/>
</dbReference>
<accession>A0A452FVY4</accession>
<comment type="subcellular location">
    <subcellularLocation>
        <location evidence="1">Cell membrane</location>
        <topology evidence="1">Single-pass type II membrane protein</topology>
    </subcellularLocation>
</comment>
<dbReference type="Bgee" id="ENSCHIG00000023972">
    <property type="expression patterns" value="Expressed in skin of neck and 5 other cell types or tissues"/>
</dbReference>
<dbReference type="SMART" id="SM00034">
    <property type="entry name" value="CLECT"/>
    <property type="match status" value="1"/>
</dbReference>
<dbReference type="Pfam" id="PF00059">
    <property type="entry name" value="Lectin_C"/>
    <property type="match status" value="1"/>
</dbReference>
<dbReference type="InterPro" id="IPR033992">
    <property type="entry name" value="NKR-like_CTLD"/>
</dbReference>